<sequence length="346" mass="38271">MQTLLFPNQEAVISRATNWIAKIDRGLNAEEQRSLAQWLEESPHHGDALVQCASMWDMLDILQPISKLMPMRDFQLEADVAVGSRFRFGRVLGVALAASVAVVTAVSVIAFLPQSQTYHVPETAHTAPRIIQHYQTGVGETTVFALSDGSLMQLNTDSKVAVEYTSSARNITLLQGEVYVDVAKDASKPFTVESGVDRVTAIGTAFSVDRRGDDETEVIVTEGTVRVNRRADAPSQRYDDLYLTPGQRLLVGEARPRLSVDDDPESALAWREGMIVFRGEPLREAIREIDRYTPLSFEIADPQLAEIPVGGYFKTGDLDQLLAILEQNFGVAHTRHGTRVMLARAY</sequence>
<dbReference type="Gene3D" id="3.55.50.30">
    <property type="match status" value="1"/>
</dbReference>
<keyword evidence="1" id="KW-0472">Membrane</keyword>
<feature type="transmembrane region" description="Helical" evidence="1">
    <location>
        <begin position="91"/>
        <end position="112"/>
    </location>
</feature>
<dbReference type="EMBL" id="BMXA01000001">
    <property type="protein sequence ID" value="GGZ99594.1"/>
    <property type="molecule type" value="Genomic_DNA"/>
</dbReference>
<comment type="caution">
    <text evidence="4">The sequence shown here is derived from an EMBL/GenBank/DDBJ whole genome shotgun (WGS) entry which is preliminary data.</text>
</comment>
<keyword evidence="1" id="KW-1133">Transmembrane helix</keyword>
<dbReference type="PIRSF" id="PIRSF018266">
    <property type="entry name" value="FecR"/>
    <property type="match status" value="1"/>
</dbReference>
<dbReference type="InterPro" id="IPR012373">
    <property type="entry name" value="Ferrdict_sens_TM"/>
</dbReference>
<accession>A0A918RK18</accession>
<reference evidence="4" key="2">
    <citation type="submission" date="2020-09" db="EMBL/GenBank/DDBJ databases">
        <authorList>
            <person name="Sun Q."/>
            <person name="Kim S."/>
        </authorList>
    </citation>
    <scope>NUCLEOTIDE SEQUENCE</scope>
    <source>
        <strain evidence="4">KCTC 12711</strain>
    </source>
</reference>
<dbReference type="Gene3D" id="2.60.120.1440">
    <property type="match status" value="1"/>
</dbReference>
<evidence type="ECO:0000259" key="3">
    <source>
        <dbReference type="Pfam" id="PF16344"/>
    </source>
</evidence>
<evidence type="ECO:0000313" key="4">
    <source>
        <dbReference type="EMBL" id="GGZ99594.1"/>
    </source>
</evidence>
<dbReference type="InterPro" id="IPR032508">
    <property type="entry name" value="FecR_C"/>
</dbReference>
<proteinExistence type="predicted"/>
<dbReference type="GO" id="GO:0016989">
    <property type="term" value="F:sigma factor antagonist activity"/>
    <property type="evidence" value="ECO:0007669"/>
    <property type="project" value="TreeGrafter"/>
</dbReference>
<name>A0A918RK18_9GAMM</name>
<dbReference type="PANTHER" id="PTHR30273:SF2">
    <property type="entry name" value="PROTEIN FECR"/>
    <property type="match status" value="1"/>
</dbReference>
<protein>
    <recommendedName>
        <fullName evidence="6">FecR family protein</fullName>
    </recommendedName>
</protein>
<dbReference type="InterPro" id="IPR006860">
    <property type="entry name" value="FecR"/>
</dbReference>
<evidence type="ECO:0000256" key="1">
    <source>
        <dbReference type="SAM" id="Phobius"/>
    </source>
</evidence>
<dbReference type="AlphaFoldDB" id="A0A918RK18"/>
<dbReference type="Proteomes" id="UP000614811">
    <property type="component" value="Unassembled WGS sequence"/>
</dbReference>
<feature type="domain" description="FecR protein" evidence="2">
    <location>
        <begin position="134"/>
        <end position="226"/>
    </location>
</feature>
<dbReference type="Pfam" id="PF16344">
    <property type="entry name" value="FecR_C"/>
    <property type="match status" value="1"/>
</dbReference>
<keyword evidence="5" id="KW-1185">Reference proteome</keyword>
<evidence type="ECO:0008006" key="6">
    <source>
        <dbReference type="Google" id="ProtNLM"/>
    </source>
</evidence>
<evidence type="ECO:0000313" key="5">
    <source>
        <dbReference type="Proteomes" id="UP000614811"/>
    </source>
</evidence>
<dbReference type="RefSeq" id="WP_189398444.1">
    <property type="nucleotide sequence ID" value="NZ_BMXA01000001.1"/>
</dbReference>
<dbReference type="Pfam" id="PF04773">
    <property type="entry name" value="FecR"/>
    <property type="match status" value="1"/>
</dbReference>
<gene>
    <name evidence="4" type="ORF">GCM10008090_05270</name>
</gene>
<feature type="domain" description="Protein FecR C-terminal" evidence="3">
    <location>
        <begin position="275"/>
        <end position="340"/>
    </location>
</feature>
<organism evidence="4 5">
    <name type="scientific">Arenicella chitinivorans</name>
    <dbReference type="NCBI Taxonomy" id="1329800"/>
    <lineage>
        <taxon>Bacteria</taxon>
        <taxon>Pseudomonadati</taxon>
        <taxon>Pseudomonadota</taxon>
        <taxon>Gammaproteobacteria</taxon>
        <taxon>Arenicellales</taxon>
        <taxon>Arenicellaceae</taxon>
        <taxon>Arenicella</taxon>
    </lineage>
</organism>
<reference evidence="4" key="1">
    <citation type="journal article" date="2014" name="Int. J. Syst. Evol. Microbiol.">
        <title>Complete genome sequence of Corynebacterium casei LMG S-19264T (=DSM 44701T), isolated from a smear-ripened cheese.</title>
        <authorList>
            <consortium name="US DOE Joint Genome Institute (JGI-PGF)"/>
            <person name="Walter F."/>
            <person name="Albersmeier A."/>
            <person name="Kalinowski J."/>
            <person name="Ruckert C."/>
        </authorList>
    </citation>
    <scope>NUCLEOTIDE SEQUENCE</scope>
    <source>
        <strain evidence="4">KCTC 12711</strain>
    </source>
</reference>
<dbReference type="PANTHER" id="PTHR30273">
    <property type="entry name" value="PERIPLASMIC SIGNAL SENSOR AND SIGMA FACTOR ACTIVATOR FECR-RELATED"/>
    <property type="match status" value="1"/>
</dbReference>
<keyword evidence="1" id="KW-0812">Transmembrane</keyword>
<evidence type="ECO:0000259" key="2">
    <source>
        <dbReference type="Pfam" id="PF04773"/>
    </source>
</evidence>